<dbReference type="InterPro" id="IPR004099">
    <property type="entry name" value="Pyr_nucl-diS_OxRdtase_dimer"/>
</dbReference>
<dbReference type="PANTHER" id="PTHR22912:SF217">
    <property type="entry name" value="DIHYDROLIPOYL DEHYDROGENASE"/>
    <property type="match status" value="1"/>
</dbReference>
<organism evidence="8">
    <name type="scientific">bioreactor metagenome</name>
    <dbReference type="NCBI Taxonomy" id="1076179"/>
    <lineage>
        <taxon>unclassified sequences</taxon>
        <taxon>metagenomes</taxon>
        <taxon>ecological metagenomes</taxon>
    </lineage>
</organism>
<dbReference type="SUPFAM" id="SSF55424">
    <property type="entry name" value="FAD/NAD-linked reductases, dimerisation (C-terminal) domain"/>
    <property type="match status" value="1"/>
</dbReference>
<dbReference type="InterPro" id="IPR050151">
    <property type="entry name" value="Class-I_Pyr_Nuc-Dis_Oxidored"/>
</dbReference>
<dbReference type="FunFam" id="3.30.390.30:FF:000001">
    <property type="entry name" value="Dihydrolipoyl dehydrogenase"/>
    <property type="match status" value="1"/>
</dbReference>
<keyword evidence="3" id="KW-0285">Flavoprotein</keyword>
<comment type="caution">
    <text evidence="8">The sequence shown here is derived from an EMBL/GenBank/DDBJ whole genome shotgun (WGS) entry which is preliminary data.</text>
</comment>
<dbReference type="EMBL" id="VSSQ01026257">
    <property type="protein sequence ID" value="MPM74889.1"/>
    <property type="molecule type" value="Genomic_DNA"/>
</dbReference>
<dbReference type="InterPro" id="IPR016156">
    <property type="entry name" value="FAD/NAD-linked_Rdtase_dimer_sf"/>
</dbReference>
<keyword evidence="4" id="KW-0274">FAD</keyword>
<reference evidence="8" key="1">
    <citation type="submission" date="2019-08" db="EMBL/GenBank/DDBJ databases">
        <authorList>
            <person name="Kucharzyk K."/>
            <person name="Murdoch R.W."/>
            <person name="Higgins S."/>
            <person name="Loffler F."/>
        </authorList>
    </citation>
    <scope>NUCLEOTIDE SEQUENCE</scope>
</reference>
<evidence type="ECO:0000256" key="6">
    <source>
        <dbReference type="ARBA" id="ARBA00023027"/>
    </source>
</evidence>
<dbReference type="Gene3D" id="3.30.390.30">
    <property type="match status" value="1"/>
</dbReference>
<evidence type="ECO:0000256" key="3">
    <source>
        <dbReference type="ARBA" id="ARBA00022630"/>
    </source>
</evidence>
<evidence type="ECO:0000256" key="2">
    <source>
        <dbReference type="ARBA" id="ARBA00007532"/>
    </source>
</evidence>
<dbReference type="GO" id="GO:0006103">
    <property type="term" value="P:2-oxoglutarate metabolic process"/>
    <property type="evidence" value="ECO:0007669"/>
    <property type="project" value="TreeGrafter"/>
</dbReference>
<sequence length="139" mass="14648">MAVDNILGKESEIDYAAVPSVVYTTPEVATVGMTEKMAVDSGINIKIGKFPFMANGKALTHGEDKGFVKVIKDRSTNKLIGASIVGPNASDLIGVLTLAIKNNITEEQIKETIVAHPTTGEAIHEAVLSLEGGAIHFDS</sequence>
<evidence type="ECO:0000313" key="8">
    <source>
        <dbReference type="EMBL" id="MPM74889.1"/>
    </source>
</evidence>
<evidence type="ECO:0000256" key="5">
    <source>
        <dbReference type="ARBA" id="ARBA00023002"/>
    </source>
</evidence>
<evidence type="ECO:0000256" key="1">
    <source>
        <dbReference type="ARBA" id="ARBA00001974"/>
    </source>
</evidence>
<feature type="domain" description="Pyridine nucleotide-disulphide oxidoreductase dimerisation" evidence="7">
    <location>
        <begin position="18"/>
        <end position="126"/>
    </location>
</feature>
<evidence type="ECO:0000259" key="7">
    <source>
        <dbReference type="Pfam" id="PF02852"/>
    </source>
</evidence>
<dbReference type="GO" id="GO:0004148">
    <property type="term" value="F:dihydrolipoyl dehydrogenase (NADH) activity"/>
    <property type="evidence" value="ECO:0007669"/>
    <property type="project" value="UniProtKB-EC"/>
</dbReference>
<keyword evidence="6" id="KW-0520">NAD</keyword>
<name>A0A645CD61_9ZZZZ</name>
<dbReference type="PRINTS" id="PR00411">
    <property type="entry name" value="PNDRDTASEI"/>
</dbReference>
<gene>
    <name evidence="8" type="primary">lpdG_3</name>
    <name evidence="8" type="ORF">SDC9_121878</name>
</gene>
<dbReference type="Pfam" id="PF02852">
    <property type="entry name" value="Pyr_redox_dim"/>
    <property type="match status" value="1"/>
</dbReference>
<dbReference type="AlphaFoldDB" id="A0A645CD61"/>
<keyword evidence="5 8" id="KW-0560">Oxidoreductase</keyword>
<proteinExistence type="inferred from homology"/>
<protein>
    <submittedName>
        <fullName evidence="8">Dihydrolipoyl dehydrogenase</fullName>
        <ecNumber evidence="8">1.8.1.4</ecNumber>
    </submittedName>
</protein>
<comment type="cofactor">
    <cofactor evidence="1">
        <name>FAD</name>
        <dbReference type="ChEBI" id="CHEBI:57692"/>
    </cofactor>
</comment>
<comment type="similarity">
    <text evidence="2">Belongs to the class-I pyridine nucleotide-disulfide oxidoreductase family.</text>
</comment>
<accession>A0A645CD61</accession>
<dbReference type="EC" id="1.8.1.4" evidence="8"/>
<evidence type="ECO:0000256" key="4">
    <source>
        <dbReference type="ARBA" id="ARBA00022827"/>
    </source>
</evidence>
<dbReference type="PANTHER" id="PTHR22912">
    <property type="entry name" value="DISULFIDE OXIDOREDUCTASE"/>
    <property type="match status" value="1"/>
</dbReference>
<dbReference type="GO" id="GO:0050660">
    <property type="term" value="F:flavin adenine dinucleotide binding"/>
    <property type="evidence" value="ECO:0007669"/>
    <property type="project" value="TreeGrafter"/>
</dbReference>